<name>A0A975BXR3_9BACT</name>
<sequence length="41" mass="4977">MNNTDLIRGSFSQRSVFELQSYLRNLRDKIRIFPMENIFLL</sequence>
<evidence type="ECO:0000313" key="1">
    <source>
        <dbReference type="EMBL" id="QTA93115.1"/>
    </source>
</evidence>
<reference evidence="1" key="1">
    <citation type="journal article" date="2021" name="Microb. Physiol.">
        <title>Proteogenomic Insights into the Physiology of Marine, Sulfate-Reducing, Filamentous Desulfonema limicola and Desulfonema magnum.</title>
        <authorList>
            <person name="Schnaars V."/>
            <person name="Wohlbrand L."/>
            <person name="Scheve S."/>
            <person name="Hinrichs C."/>
            <person name="Reinhardt R."/>
            <person name="Rabus R."/>
        </authorList>
    </citation>
    <scope>NUCLEOTIDE SEQUENCE</scope>
    <source>
        <strain evidence="1">4be13</strain>
    </source>
</reference>
<dbReference type="Proteomes" id="UP000663722">
    <property type="component" value="Chromosome"/>
</dbReference>
<dbReference type="KEGG" id="dmm:dnm_092120"/>
<dbReference type="EMBL" id="CP061800">
    <property type="protein sequence ID" value="QTA93115.1"/>
    <property type="molecule type" value="Genomic_DNA"/>
</dbReference>
<dbReference type="AlphaFoldDB" id="A0A975BXR3"/>
<organism evidence="1 2">
    <name type="scientific">Desulfonema magnum</name>
    <dbReference type="NCBI Taxonomy" id="45655"/>
    <lineage>
        <taxon>Bacteria</taxon>
        <taxon>Pseudomonadati</taxon>
        <taxon>Thermodesulfobacteriota</taxon>
        <taxon>Desulfobacteria</taxon>
        <taxon>Desulfobacterales</taxon>
        <taxon>Desulfococcaceae</taxon>
        <taxon>Desulfonema</taxon>
    </lineage>
</organism>
<proteinExistence type="predicted"/>
<evidence type="ECO:0000313" key="2">
    <source>
        <dbReference type="Proteomes" id="UP000663722"/>
    </source>
</evidence>
<protein>
    <submittedName>
        <fullName evidence="1">Uncharacterized protein</fullName>
    </submittedName>
</protein>
<keyword evidence="2" id="KW-1185">Reference proteome</keyword>
<accession>A0A975BXR3</accession>
<gene>
    <name evidence="1" type="ORF">dnm_092120</name>
</gene>